<evidence type="ECO:0000256" key="4">
    <source>
        <dbReference type="ARBA" id="ARBA00023239"/>
    </source>
</evidence>
<dbReference type="NCBIfam" id="TIGR01048">
    <property type="entry name" value="lysA"/>
    <property type="match status" value="1"/>
</dbReference>
<dbReference type="PRINTS" id="PR01179">
    <property type="entry name" value="ODADCRBXLASE"/>
</dbReference>
<keyword evidence="2" id="KW-0210">Decarboxylase</keyword>
<feature type="modified residue" description="N6-(pyridoxal phosphate)lysine" evidence="5">
    <location>
        <position position="126"/>
    </location>
</feature>
<keyword evidence="4" id="KW-0456">Lyase</keyword>
<gene>
    <name evidence="9" type="ORF">F8388_023360</name>
</gene>
<dbReference type="InterPro" id="IPR009006">
    <property type="entry name" value="Ala_racemase/Decarboxylase_C"/>
</dbReference>
<keyword evidence="3 5" id="KW-0663">Pyridoxal phosphate</keyword>
<evidence type="ECO:0000256" key="5">
    <source>
        <dbReference type="PIRSR" id="PIRSR600183-50"/>
    </source>
</evidence>
<dbReference type="GO" id="GO:0009507">
    <property type="term" value="C:chloroplast"/>
    <property type="evidence" value="ECO:0007669"/>
    <property type="project" value="TreeGrafter"/>
</dbReference>
<protein>
    <recommendedName>
        <fullName evidence="11">Diaminopimelate decarboxylase</fullName>
    </recommendedName>
</protein>
<feature type="active site" description="Proton donor" evidence="5">
    <location>
        <position position="393"/>
    </location>
</feature>
<dbReference type="InterPro" id="IPR029066">
    <property type="entry name" value="PLP-binding_barrel"/>
</dbReference>
<dbReference type="PRINTS" id="PR01181">
    <property type="entry name" value="DAPDCRBXLASE"/>
</dbReference>
<dbReference type="PROSITE" id="PS00879">
    <property type="entry name" value="ODR_DC_2_2"/>
    <property type="match status" value="1"/>
</dbReference>
<evidence type="ECO:0000259" key="7">
    <source>
        <dbReference type="Pfam" id="PF00278"/>
    </source>
</evidence>
<reference evidence="9 10" key="1">
    <citation type="journal article" date="2020" name="bioRxiv">
        <title>Sequence and annotation of 42 cannabis genomes reveals extensive copy number variation in cannabinoid synthesis and pathogen resistance genes.</title>
        <authorList>
            <person name="Mckernan K.J."/>
            <person name="Helbert Y."/>
            <person name="Kane L.T."/>
            <person name="Ebling H."/>
            <person name="Zhang L."/>
            <person name="Liu B."/>
            <person name="Eaton Z."/>
            <person name="Mclaughlin S."/>
            <person name="Kingan S."/>
            <person name="Baybayan P."/>
            <person name="Concepcion G."/>
            <person name="Jordan M."/>
            <person name="Riva A."/>
            <person name="Barbazuk W."/>
            <person name="Harkins T."/>
        </authorList>
    </citation>
    <scope>NUCLEOTIDE SEQUENCE [LARGE SCALE GENOMIC DNA]</scope>
    <source>
        <strain evidence="10">cv. Jamaican Lion 4</strain>
        <tissue evidence="9">Leaf</tissue>
    </source>
</reference>
<evidence type="ECO:0000259" key="8">
    <source>
        <dbReference type="Pfam" id="PF02784"/>
    </source>
</evidence>
<dbReference type="CDD" id="cd06828">
    <property type="entry name" value="PLPDE_III_DapDC"/>
    <property type="match status" value="1"/>
</dbReference>
<comment type="cofactor">
    <cofactor evidence="1 5">
        <name>pyridoxal 5'-phosphate</name>
        <dbReference type="ChEBI" id="CHEBI:597326"/>
    </cofactor>
</comment>
<dbReference type="Pfam" id="PF02784">
    <property type="entry name" value="Orn_Arg_deC_N"/>
    <property type="match status" value="1"/>
</dbReference>
<dbReference type="InterPro" id="IPR022644">
    <property type="entry name" value="De-COase2_N"/>
</dbReference>
<dbReference type="Pfam" id="PF00278">
    <property type="entry name" value="Orn_DAP_Arg_deC"/>
    <property type="match status" value="1"/>
</dbReference>
<sequence length="466" mass="51249">MAATQPLSHPQLLPTTLTRSHLHNPLSHLSFLPQRSSFKTLTVRAAVSQNPTKTSPLKPETASFNHCFTKSSDGFLYCEGIKVQDVMDSVERRPFYLYSKPQITRNVKAYKEALEGLNSIIGYAIKANNNLKILEHLRQQGCGAVLVSGNELRLALLAGFDPTRCIFNGNGKLLDDLVLAAQEGVFVNIDSEFDLDNIVAAARIAGKKVNVLLRINPDVDPQVHAYVATGNKNSKFGIRNEKLQWFLDAVKAHPEELKLVGAHCHLGSTITKVDIFRDAAVLMVNYIDEIRAQGFEVDYLNIGGGLGIDYYHSGAVLPTPRDLINTVRELVLSRNLNLIIEPGRSLIANTCCLVNRVTGVKTNGTKNFVHIELVSPTPPAAEVSTFDVVGPVCESADFLGKERELPTPAQGAGLVVHDAGAYCMSMASTYNLKMRPPEYWVEDDGSLAKIRHGETFEDHVRFFDGL</sequence>
<dbReference type="SUPFAM" id="SSF51419">
    <property type="entry name" value="PLP-binding barrel"/>
    <property type="match status" value="1"/>
</dbReference>
<evidence type="ECO:0000256" key="6">
    <source>
        <dbReference type="RuleBase" id="RU003737"/>
    </source>
</evidence>
<dbReference type="EMBL" id="JAATIP010000014">
    <property type="protein sequence ID" value="KAF4393556.1"/>
    <property type="molecule type" value="Genomic_DNA"/>
</dbReference>
<comment type="caution">
    <text evidence="9">The sequence shown here is derived from an EMBL/GenBank/DDBJ whole genome shotgun (WGS) entry which is preliminary data.</text>
</comment>
<dbReference type="AlphaFoldDB" id="A0A7J6HDX4"/>
<dbReference type="PANTHER" id="PTHR43727:SF2">
    <property type="entry name" value="GROUP IV DECARBOXYLASE"/>
    <property type="match status" value="1"/>
</dbReference>
<evidence type="ECO:0000256" key="1">
    <source>
        <dbReference type="ARBA" id="ARBA00001933"/>
    </source>
</evidence>
<evidence type="ECO:0000313" key="10">
    <source>
        <dbReference type="Proteomes" id="UP000525078"/>
    </source>
</evidence>
<dbReference type="FunFam" id="3.20.20.10:FF:000003">
    <property type="entry name" value="Diaminopimelate decarboxylase"/>
    <property type="match status" value="1"/>
</dbReference>
<comment type="similarity">
    <text evidence="6">Belongs to the Orn/Lys/Arg decarboxylase class-II family.</text>
</comment>
<dbReference type="Gene3D" id="2.40.37.10">
    <property type="entry name" value="Lyase, Ornithine Decarboxylase, Chain A, domain 1"/>
    <property type="match status" value="1"/>
</dbReference>
<evidence type="ECO:0008006" key="11">
    <source>
        <dbReference type="Google" id="ProtNLM"/>
    </source>
</evidence>
<name>A0A7J6HDX4_CANSA</name>
<dbReference type="PROSITE" id="PS00878">
    <property type="entry name" value="ODR_DC_2_1"/>
    <property type="match status" value="1"/>
</dbReference>
<feature type="domain" description="Orn/DAP/Arg decarboxylase 2 N-terminal" evidence="8">
    <location>
        <begin position="102"/>
        <end position="348"/>
    </location>
</feature>
<dbReference type="PANTHER" id="PTHR43727">
    <property type="entry name" value="DIAMINOPIMELATE DECARBOXYLASE"/>
    <property type="match status" value="1"/>
</dbReference>
<dbReference type="SUPFAM" id="SSF50621">
    <property type="entry name" value="Alanine racemase C-terminal domain-like"/>
    <property type="match status" value="1"/>
</dbReference>
<organism evidence="9 10">
    <name type="scientific">Cannabis sativa</name>
    <name type="common">Hemp</name>
    <name type="synonym">Marijuana</name>
    <dbReference type="NCBI Taxonomy" id="3483"/>
    <lineage>
        <taxon>Eukaryota</taxon>
        <taxon>Viridiplantae</taxon>
        <taxon>Streptophyta</taxon>
        <taxon>Embryophyta</taxon>
        <taxon>Tracheophyta</taxon>
        <taxon>Spermatophyta</taxon>
        <taxon>Magnoliopsida</taxon>
        <taxon>eudicotyledons</taxon>
        <taxon>Gunneridae</taxon>
        <taxon>Pentapetalae</taxon>
        <taxon>rosids</taxon>
        <taxon>fabids</taxon>
        <taxon>Rosales</taxon>
        <taxon>Cannabaceae</taxon>
        <taxon>Cannabis</taxon>
    </lineage>
</organism>
<dbReference type="Proteomes" id="UP000525078">
    <property type="component" value="Unassembled WGS sequence"/>
</dbReference>
<dbReference type="InterPro" id="IPR022653">
    <property type="entry name" value="De-COase2_pyr-phos_BS"/>
</dbReference>
<evidence type="ECO:0000313" key="9">
    <source>
        <dbReference type="EMBL" id="KAF4393556.1"/>
    </source>
</evidence>
<evidence type="ECO:0000256" key="3">
    <source>
        <dbReference type="ARBA" id="ARBA00022898"/>
    </source>
</evidence>
<feature type="domain" description="Orn/DAP/Arg decarboxylase 2 C-terminal" evidence="7">
    <location>
        <begin position="381"/>
        <end position="420"/>
    </location>
</feature>
<proteinExistence type="inferred from homology"/>
<dbReference type="InterPro" id="IPR022643">
    <property type="entry name" value="De-COase2_C"/>
</dbReference>
<dbReference type="GO" id="GO:0009089">
    <property type="term" value="P:lysine biosynthetic process via diaminopimelate"/>
    <property type="evidence" value="ECO:0007669"/>
    <property type="project" value="InterPro"/>
</dbReference>
<dbReference type="InterPro" id="IPR002986">
    <property type="entry name" value="DAP_deCOOHase_LysA"/>
</dbReference>
<accession>A0A7J6HDX4</accession>
<dbReference type="Gene3D" id="3.20.20.10">
    <property type="entry name" value="Alanine racemase"/>
    <property type="match status" value="1"/>
</dbReference>
<dbReference type="InterPro" id="IPR000183">
    <property type="entry name" value="Orn/DAP/Arg_de-COase"/>
</dbReference>
<dbReference type="GO" id="GO:0008836">
    <property type="term" value="F:diaminopimelate decarboxylase activity"/>
    <property type="evidence" value="ECO:0007669"/>
    <property type="project" value="InterPro"/>
</dbReference>
<dbReference type="InterPro" id="IPR022657">
    <property type="entry name" value="De-COase2_CS"/>
</dbReference>
<evidence type="ECO:0000256" key="2">
    <source>
        <dbReference type="ARBA" id="ARBA00022793"/>
    </source>
</evidence>